<dbReference type="InParanoid" id="A0A7J7D5I9"/>
<gene>
    <name evidence="6" type="ORF">HS088_TW10G00629</name>
</gene>
<keyword evidence="7" id="KW-1185">Reference proteome</keyword>
<accession>A0A7J7D5I9</accession>
<dbReference type="GO" id="GO:0005634">
    <property type="term" value="C:nucleus"/>
    <property type="evidence" value="ECO:0007669"/>
    <property type="project" value="UniProtKB-SubCell"/>
</dbReference>
<name>A0A7J7D5I9_TRIWF</name>
<keyword evidence="2" id="KW-0805">Transcription regulation</keyword>
<comment type="caution">
    <text evidence="6">The sequence shown here is derived from an EMBL/GenBank/DDBJ whole genome shotgun (WGS) entry which is preliminary data.</text>
</comment>
<proteinExistence type="predicted"/>
<evidence type="ECO:0000313" key="6">
    <source>
        <dbReference type="EMBL" id="KAF5741625.1"/>
    </source>
</evidence>
<dbReference type="InterPro" id="IPR015300">
    <property type="entry name" value="DNA-bd_pseudobarrel_sf"/>
</dbReference>
<keyword evidence="5" id="KW-0539">Nucleus</keyword>
<evidence type="ECO:0000256" key="4">
    <source>
        <dbReference type="ARBA" id="ARBA00023163"/>
    </source>
</evidence>
<evidence type="ECO:0000313" key="7">
    <source>
        <dbReference type="Proteomes" id="UP000593562"/>
    </source>
</evidence>
<evidence type="ECO:0000256" key="3">
    <source>
        <dbReference type="ARBA" id="ARBA00023125"/>
    </source>
</evidence>
<evidence type="ECO:0000256" key="1">
    <source>
        <dbReference type="ARBA" id="ARBA00004123"/>
    </source>
</evidence>
<protein>
    <submittedName>
        <fullName evidence="6">Putative AP2/B3-like transcriptional factor family protein</fullName>
    </submittedName>
</protein>
<dbReference type="EMBL" id="JAAARO010000010">
    <property type="protein sequence ID" value="KAF5741625.1"/>
    <property type="molecule type" value="Genomic_DNA"/>
</dbReference>
<sequence length="61" mass="6910">MDSTSSRDHDASFTSKRPHFFKIILEDTVREGRIAIPRKFVSKYGSSLSKSLLLRVRRGGA</sequence>
<dbReference type="SUPFAM" id="SSF101936">
    <property type="entry name" value="DNA-binding pseudobarrel domain"/>
    <property type="match status" value="1"/>
</dbReference>
<comment type="subcellular location">
    <subcellularLocation>
        <location evidence="1">Nucleus</location>
    </subcellularLocation>
</comment>
<dbReference type="Proteomes" id="UP000593562">
    <property type="component" value="Unassembled WGS sequence"/>
</dbReference>
<reference evidence="6 7" key="1">
    <citation type="journal article" date="2020" name="Nat. Commun.">
        <title>Genome of Tripterygium wilfordii and identification of cytochrome P450 involved in triptolide biosynthesis.</title>
        <authorList>
            <person name="Tu L."/>
            <person name="Su P."/>
            <person name="Zhang Z."/>
            <person name="Gao L."/>
            <person name="Wang J."/>
            <person name="Hu T."/>
            <person name="Zhou J."/>
            <person name="Zhang Y."/>
            <person name="Zhao Y."/>
            <person name="Liu Y."/>
            <person name="Song Y."/>
            <person name="Tong Y."/>
            <person name="Lu Y."/>
            <person name="Yang J."/>
            <person name="Xu C."/>
            <person name="Jia M."/>
            <person name="Peters R.J."/>
            <person name="Huang L."/>
            <person name="Gao W."/>
        </authorList>
    </citation>
    <scope>NUCLEOTIDE SEQUENCE [LARGE SCALE GENOMIC DNA]</scope>
    <source>
        <strain evidence="7">cv. XIE 37</strain>
        <tissue evidence="6">Leaf</tissue>
    </source>
</reference>
<keyword evidence="3" id="KW-0238">DNA-binding</keyword>
<keyword evidence="4" id="KW-0804">Transcription</keyword>
<dbReference type="AlphaFoldDB" id="A0A7J7D5I9"/>
<evidence type="ECO:0000256" key="2">
    <source>
        <dbReference type="ARBA" id="ARBA00023015"/>
    </source>
</evidence>
<evidence type="ECO:0000256" key="5">
    <source>
        <dbReference type="ARBA" id="ARBA00023242"/>
    </source>
</evidence>
<dbReference type="Gene3D" id="2.40.330.10">
    <property type="entry name" value="DNA-binding pseudobarrel domain"/>
    <property type="match status" value="1"/>
</dbReference>
<organism evidence="6 7">
    <name type="scientific">Tripterygium wilfordii</name>
    <name type="common">Thunder God vine</name>
    <dbReference type="NCBI Taxonomy" id="458696"/>
    <lineage>
        <taxon>Eukaryota</taxon>
        <taxon>Viridiplantae</taxon>
        <taxon>Streptophyta</taxon>
        <taxon>Embryophyta</taxon>
        <taxon>Tracheophyta</taxon>
        <taxon>Spermatophyta</taxon>
        <taxon>Magnoliopsida</taxon>
        <taxon>eudicotyledons</taxon>
        <taxon>Gunneridae</taxon>
        <taxon>Pentapetalae</taxon>
        <taxon>rosids</taxon>
        <taxon>fabids</taxon>
        <taxon>Celastrales</taxon>
        <taxon>Celastraceae</taxon>
        <taxon>Tripterygium</taxon>
    </lineage>
</organism>
<dbReference type="GO" id="GO:0003677">
    <property type="term" value="F:DNA binding"/>
    <property type="evidence" value="ECO:0007669"/>
    <property type="project" value="UniProtKB-KW"/>
</dbReference>